<comment type="subcellular location">
    <subcellularLocation>
        <location evidence="1 7">Cell outer membrane</location>
        <topology evidence="1 7">Multi-pass membrane protein</topology>
    </subcellularLocation>
</comment>
<dbReference type="Gene3D" id="2.170.130.10">
    <property type="entry name" value="TonB-dependent receptor, plug domain"/>
    <property type="match status" value="1"/>
</dbReference>
<protein>
    <recommendedName>
        <fullName evidence="9">TonB-dependent receptor plug domain-containing protein</fullName>
    </recommendedName>
</protein>
<dbReference type="InterPro" id="IPR036942">
    <property type="entry name" value="Beta-barrel_TonB_sf"/>
</dbReference>
<dbReference type="Pfam" id="PF07715">
    <property type="entry name" value="Plug"/>
    <property type="match status" value="1"/>
</dbReference>
<evidence type="ECO:0000256" key="8">
    <source>
        <dbReference type="SAM" id="SignalP"/>
    </source>
</evidence>
<dbReference type="OrthoDB" id="9768177at2"/>
<feature type="chain" id="PRO_5015592944" description="TonB-dependent receptor plug domain-containing protein" evidence="8">
    <location>
        <begin position="33"/>
        <end position="1052"/>
    </location>
</feature>
<comment type="similarity">
    <text evidence="7">Belongs to the TonB-dependent receptor family.</text>
</comment>
<organism evidence="10 11">
    <name type="scientific">Polaribacter glomeratus</name>
    <dbReference type="NCBI Taxonomy" id="102"/>
    <lineage>
        <taxon>Bacteria</taxon>
        <taxon>Pseudomonadati</taxon>
        <taxon>Bacteroidota</taxon>
        <taxon>Flavobacteriia</taxon>
        <taxon>Flavobacteriales</taxon>
        <taxon>Flavobacteriaceae</taxon>
    </lineage>
</organism>
<sequence length="1052" mass="116790">MKQKAINRKPMQSFTLLLLLVFFSFTGANLNAQQVSGTVVDTSGTPLPGITVVEKGTSNGTSTDFNGKYTLDLKNGKDILVFSSLGFEKTELTIGNKKVINVTLQDSNESLDEIVIIGYAPVKREKILGSVATVSAEQIEKSTPIQAFDAIQGKVSGVQIRTNNGPGQGFDVQIRGISSLGGSTNPLYVVNGQQLDNIDNIDPADIKTLDILKDAASTSLYGARGANGVVLITTKTGKSGELTLDISNITSISSLVGDLRVANADDRLFYEGTRSGAGNLHPWQRDSLSTLFRNSYDLQKLMTRPAVRKQTNLALSGGSEKARFYWNTGFLNEDGIVRSSGYKRVNTNLRLDLKPKEWLDIATNVNLSFEDRNGVNENEALGSIVDRIPFFPLYQPNGEYTRRINGQRNPLAEADFGVNSRKTYRATIFNDLNFKLIKNLTFRTMVGASFRVDKILDFTPLILQNPNGDAFPSGRERIPLSYGIQQDNVLSYVNSWNDHSLVVTAASQVIREVDEGSDFSANEFVNDRVQTFNNTAPEVITSNSQNSREGMFSLVSTVAYDYKSKYLIGGSIRRDGSSKFAANNKFAYFPSASAGWNIAKENFLKDNKVINRLTLKAAWGIVGNEDGLGRYESFSSLRPGSTYNGEAGIAPARLGNPDLKWETTTSTDLGLNLVMLDNRLEFDVTFWQKETTDLLASVPLPEETGFGSVRRNIGNVENKGFDLNINATIIKTEDFTWSSNFNIGYLENKVTKLAGGTEFQAGRTLIEEGQPIGNFFGYKNLGVYQYNESNAYTDNGVRLMPVVENNRVVYADFTNSQGVIVNRPVYTLNGQTYTGDAVNRHRAANVVSRGGDIIWQDLPDADGNYNFVINDFDRQILGNGLANVFGGFSHDIKYKDFGLSFQFDYSLNHDIYARWDQERNDTNSIGETPGPERIYGQWLRQGDITVYPRLSRLAQNNVFGSNPQSFFVTDGSYIKMRYIRLNYSLPKELITKIKGVQNISLNFAVNNVLTWTNYNGYNPEFGSRGDALTPNEDNLRFPNDREFILGLRVQLK</sequence>
<dbReference type="SUPFAM" id="SSF56935">
    <property type="entry name" value="Porins"/>
    <property type="match status" value="1"/>
</dbReference>
<gene>
    <name evidence="10" type="ORF">BTO16_14910</name>
</gene>
<evidence type="ECO:0000256" key="6">
    <source>
        <dbReference type="ARBA" id="ARBA00023237"/>
    </source>
</evidence>
<keyword evidence="4 7" id="KW-0812">Transmembrane</keyword>
<dbReference type="InterPro" id="IPR008969">
    <property type="entry name" value="CarboxyPept-like_regulatory"/>
</dbReference>
<evidence type="ECO:0000256" key="5">
    <source>
        <dbReference type="ARBA" id="ARBA00023136"/>
    </source>
</evidence>
<reference evidence="10 11" key="1">
    <citation type="submission" date="2016-12" db="EMBL/GenBank/DDBJ databases">
        <title>Trade-off between light-utilization and light-protection in marine flavobacteria.</title>
        <authorList>
            <person name="Kumagai Y."/>
            <person name="Yoshizawa S."/>
            <person name="Kogure K."/>
            <person name="Iwasaki W."/>
        </authorList>
    </citation>
    <scope>NUCLEOTIDE SEQUENCE [LARGE SCALE GENOMIC DNA]</scope>
    <source>
        <strain evidence="10 11">ATCC 43844</strain>
    </source>
</reference>
<evidence type="ECO:0000259" key="9">
    <source>
        <dbReference type="Pfam" id="PF07715"/>
    </source>
</evidence>
<dbReference type="PROSITE" id="PS52016">
    <property type="entry name" value="TONB_DEPENDENT_REC_3"/>
    <property type="match status" value="1"/>
</dbReference>
<dbReference type="InterPro" id="IPR023996">
    <property type="entry name" value="TonB-dep_OMP_SusC/RagA"/>
</dbReference>
<keyword evidence="11" id="KW-1185">Reference proteome</keyword>
<keyword evidence="5 7" id="KW-0472">Membrane</keyword>
<keyword evidence="6 7" id="KW-0998">Cell outer membrane</keyword>
<dbReference type="InterPro" id="IPR037066">
    <property type="entry name" value="Plug_dom_sf"/>
</dbReference>
<dbReference type="Pfam" id="PF13715">
    <property type="entry name" value="CarbopepD_reg_2"/>
    <property type="match status" value="1"/>
</dbReference>
<dbReference type="Proteomes" id="UP000239068">
    <property type="component" value="Unassembled WGS sequence"/>
</dbReference>
<name>A0A2S7WHP7_9FLAO</name>
<feature type="domain" description="TonB-dependent receptor plug" evidence="9">
    <location>
        <begin position="125"/>
        <end position="229"/>
    </location>
</feature>
<dbReference type="GO" id="GO:0009279">
    <property type="term" value="C:cell outer membrane"/>
    <property type="evidence" value="ECO:0007669"/>
    <property type="project" value="UniProtKB-SubCell"/>
</dbReference>
<proteinExistence type="inferred from homology"/>
<evidence type="ECO:0000256" key="4">
    <source>
        <dbReference type="ARBA" id="ARBA00022692"/>
    </source>
</evidence>
<evidence type="ECO:0000313" key="11">
    <source>
        <dbReference type="Proteomes" id="UP000239068"/>
    </source>
</evidence>
<dbReference type="RefSeq" id="WP_105022450.1">
    <property type="nucleotide sequence ID" value="NZ_MSCM01000002.1"/>
</dbReference>
<dbReference type="AlphaFoldDB" id="A0A2S7WHP7"/>
<dbReference type="NCBIfam" id="TIGR04056">
    <property type="entry name" value="OMP_RagA_SusC"/>
    <property type="match status" value="1"/>
</dbReference>
<evidence type="ECO:0000313" key="10">
    <source>
        <dbReference type="EMBL" id="PQJ77133.1"/>
    </source>
</evidence>
<evidence type="ECO:0000256" key="3">
    <source>
        <dbReference type="ARBA" id="ARBA00022452"/>
    </source>
</evidence>
<keyword evidence="3 7" id="KW-1134">Transmembrane beta strand</keyword>
<evidence type="ECO:0000256" key="2">
    <source>
        <dbReference type="ARBA" id="ARBA00022448"/>
    </source>
</evidence>
<keyword evidence="2 7" id="KW-0813">Transport</keyword>
<feature type="signal peptide" evidence="8">
    <location>
        <begin position="1"/>
        <end position="32"/>
    </location>
</feature>
<dbReference type="Gene3D" id="2.60.40.1120">
    <property type="entry name" value="Carboxypeptidase-like, regulatory domain"/>
    <property type="match status" value="1"/>
</dbReference>
<dbReference type="NCBIfam" id="TIGR04057">
    <property type="entry name" value="SusC_RagA_signa"/>
    <property type="match status" value="1"/>
</dbReference>
<dbReference type="InterPro" id="IPR012910">
    <property type="entry name" value="Plug_dom"/>
</dbReference>
<keyword evidence="8" id="KW-0732">Signal</keyword>
<accession>A0A2S7WHP7</accession>
<dbReference type="InterPro" id="IPR039426">
    <property type="entry name" value="TonB-dep_rcpt-like"/>
</dbReference>
<dbReference type="InterPro" id="IPR023997">
    <property type="entry name" value="TonB-dep_OMP_SusC/RagA_CS"/>
</dbReference>
<evidence type="ECO:0000256" key="7">
    <source>
        <dbReference type="PROSITE-ProRule" id="PRU01360"/>
    </source>
</evidence>
<dbReference type="SUPFAM" id="SSF49464">
    <property type="entry name" value="Carboxypeptidase regulatory domain-like"/>
    <property type="match status" value="1"/>
</dbReference>
<dbReference type="Gene3D" id="2.40.170.20">
    <property type="entry name" value="TonB-dependent receptor, beta-barrel domain"/>
    <property type="match status" value="1"/>
</dbReference>
<evidence type="ECO:0000256" key="1">
    <source>
        <dbReference type="ARBA" id="ARBA00004571"/>
    </source>
</evidence>
<dbReference type="EMBL" id="MSCM01000002">
    <property type="protein sequence ID" value="PQJ77133.1"/>
    <property type="molecule type" value="Genomic_DNA"/>
</dbReference>
<comment type="caution">
    <text evidence="10">The sequence shown here is derived from an EMBL/GenBank/DDBJ whole genome shotgun (WGS) entry which is preliminary data.</text>
</comment>